<evidence type="ECO:0000313" key="1">
    <source>
        <dbReference type="EMBL" id="MDK6027774.1"/>
    </source>
</evidence>
<sequence length="102" mass="12124">MSYSWEPKWIRRKIKLAESIEIETCYDEATTLFLCPLCIDITKVCPSYTDYSNIIPEKSLYFFSIEDLMHHMRTHGREGDVSKLYIVQTESEEMEEEEAEEE</sequence>
<dbReference type="EMBL" id="JASNVW010000001">
    <property type="protein sequence ID" value="MDK6027774.1"/>
    <property type="molecule type" value="Genomic_DNA"/>
</dbReference>
<accession>A0ABD4Z3R3</accession>
<proteinExistence type="predicted"/>
<dbReference type="RefSeq" id="WP_285272759.1">
    <property type="nucleotide sequence ID" value="NZ_JASNVW010000001.1"/>
</dbReference>
<dbReference type="Proteomes" id="UP001529235">
    <property type="component" value="Unassembled WGS sequence"/>
</dbReference>
<keyword evidence="2" id="KW-1185">Reference proteome</keyword>
<protein>
    <submittedName>
        <fullName evidence="1">Uncharacterized protein</fullName>
    </submittedName>
</protein>
<gene>
    <name evidence="1" type="ORF">QPL79_00090</name>
</gene>
<comment type="caution">
    <text evidence="1">The sequence shown here is derived from an EMBL/GenBank/DDBJ whole genome shotgun (WGS) entry which is preliminary data.</text>
</comment>
<organism evidence="1 2">
    <name type="scientific">Ignisphaera cupida</name>
    <dbReference type="NCBI Taxonomy" id="3050454"/>
    <lineage>
        <taxon>Archaea</taxon>
        <taxon>Thermoproteota</taxon>
        <taxon>Thermoprotei</taxon>
        <taxon>Desulfurococcales</taxon>
        <taxon>Desulfurococcaceae</taxon>
        <taxon>Ignisphaera</taxon>
    </lineage>
</organism>
<dbReference type="AlphaFoldDB" id="A0ABD4Z3R3"/>
<reference evidence="1 2" key="1">
    <citation type="submission" date="2023-05" db="EMBL/GenBank/DDBJ databases">
        <title>A new hyperthermophilic archaea 'Ignisphaera cupida' sp. nov. and description of the family 'Ignisphaeraceae' fam. nov.</title>
        <authorList>
            <person name="Podosokorskaya O.A."/>
            <person name="Elcheninov A.G."/>
            <person name="Klukina A."/>
            <person name="Merkel A.Y."/>
        </authorList>
    </citation>
    <scope>NUCLEOTIDE SEQUENCE [LARGE SCALE GENOMIC DNA]</scope>
    <source>
        <strain evidence="1 2">4213-co</strain>
    </source>
</reference>
<name>A0ABD4Z3R3_9CREN</name>
<evidence type="ECO:0000313" key="2">
    <source>
        <dbReference type="Proteomes" id="UP001529235"/>
    </source>
</evidence>